<sequence length="430" mass="46046">MTHELPTDSVRSAPEHTLRSSAASPHVLACGTPADFLAVLPHLLGFEPRSSLTIVRFIGTRSREALRMDLPPDESPEHVDALLDTVRTALGSLAGEDHDSGSAPDSHTGADTSAEPTAPVSVGIAIFTEVRFAGGGPPWQRLAARLRARLPRAGYPVRELCCRAPDGWMSYLADAWPRSGRPLSELTLAPIALSAAVQTGAIPDQRTLGRIQRAPRERARAVHAALGACLQDAPVLRQPPLGDPGWLARARAIAQDLRRTTPLGPEPTARLIAGLRDHRVWAATALGILSASILAKNLRSGSVAERRLAALPVDDPTPGAWSLHWLLALLSPEFTERSRLVHVRARLAEAISECPPAHRAPLYALSGWVWWLTGIQSVADQHLAAAEQTTPAHPLVSMLRELISVPSHIARVEGPAPARPQLEAPPPPGQ</sequence>
<keyword evidence="3" id="KW-1185">Reference proteome</keyword>
<dbReference type="RefSeq" id="WP_202381748.1">
    <property type="nucleotide sequence ID" value="NZ_BAAAMA010000002.1"/>
</dbReference>
<dbReference type="Proteomes" id="UP001646141">
    <property type="component" value="Unassembled WGS sequence"/>
</dbReference>
<comment type="caution">
    <text evidence="2">The sequence shown here is derived from an EMBL/GenBank/DDBJ whole genome shotgun (WGS) entry which is preliminary data.</text>
</comment>
<proteinExistence type="predicted"/>
<evidence type="ECO:0000313" key="3">
    <source>
        <dbReference type="Proteomes" id="UP001646141"/>
    </source>
</evidence>
<gene>
    <name evidence="2" type="ORF">D3226_07150</name>
</gene>
<reference evidence="2 3" key="1">
    <citation type="submission" date="2018-09" db="EMBL/GenBank/DDBJ databases">
        <title>Comparative genomics of Leucobacter spp.</title>
        <authorList>
            <person name="Reis A.C."/>
            <person name="Kolvenbach B.A."/>
            <person name="Corvini P.F.X."/>
            <person name="Nunes O.C."/>
        </authorList>
    </citation>
    <scope>NUCLEOTIDE SEQUENCE [LARGE SCALE GENOMIC DNA]</scope>
    <source>
        <strain evidence="2 3">L-1</strain>
    </source>
</reference>
<dbReference type="InterPro" id="IPR025447">
    <property type="entry name" value="DUF4192"/>
</dbReference>
<evidence type="ECO:0000313" key="2">
    <source>
        <dbReference type="EMBL" id="MBL3689736.1"/>
    </source>
</evidence>
<name>A0ABS1SS26_9MICO</name>
<protein>
    <submittedName>
        <fullName evidence="2">DUF4192 family protein</fullName>
    </submittedName>
</protein>
<feature type="compositionally biased region" description="Polar residues" evidence="1">
    <location>
        <begin position="103"/>
        <end position="115"/>
    </location>
</feature>
<dbReference type="Pfam" id="PF13830">
    <property type="entry name" value="DUF4192"/>
    <property type="match status" value="1"/>
</dbReference>
<evidence type="ECO:0000256" key="1">
    <source>
        <dbReference type="SAM" id="MobiDB-lite"/>
    </source>
</evidence>
<feature type="region of interest" description="Disordered" evidence="1">
    <location>
        <begin position="93"/>
        <end position="116"/>
    </location>
</feature>
<dbReference type="EMBL" id="QYAD01000002">
    <property type="protein sequence ID" value="MBL3689736.1"/>
    <property type="molecule type" value="Genomic_DNA"/>
</dbReference>
<accession>A0ABS1SS26</accession>
<organism evidence="2 3">
    <name type="scientific">Leucobacter chromiireducens subsp. chromiireducens</name>
    <dbReference type="NCBI Taxonomy" id="660067"/>
    <lineage>
        <taxon>Bacteria</taxon>
        <taxon>Bacillati</taxon>
        <taxon>Actinomycetota</taxon>
        <taxon>Actinomycetes</taxon>
        <taxon>Micrococcales</taxon>
        <taxon>Microbacteriaceae</taxon>
        <taxon>Leucobacter</taxon>
    </lineage>
</organism>